<organism evidence="1 2">
    <name type="scientific">Kroppenstedtia guangzhouensis</name>
    <dbReference type="NCBI Taxonomy" id="1274356"/>
    <lineage>
        <taxon>Bacteria</taxon>
        <taxon>Bacillati</taxon>
        <taxon>Bacillota</taxon>
        <taxon>Bacilli</taxon>
        <taxon>Bacillales</taxon>
        <taxon>Thermoactinomycetaceae</taxon>
        <taxon>Kroppenstedtia</taxon>
    </lineage>
</organism>
<dbReference type="InterPro" id="IPR026838">
    <property type="entry name" value="YheC/D"/>
</dbReference>
<evidence type="ECO:0000313" key="2">
    <source>
        <dbReference type="Proteomes" id="UP000617979"/>
    </source>
</evidence>
<evidence type="ECO:0000313" key="1">
    <source>
        <dbReference type="EMBL" id="GGA38044.1"/>
    </source>
</evidence>
<gene>
    <name evidence="1" type="ORF">GCM10007416_08740</name>
</gene>
<dbReference type="Gene3D" id="3.30.470.20">
    <property type="entry name" value="ATP-grasp fold, B domain"/>
    <property type="match status" value="1"/>
</dbReference>
<reference evidence="2" key="1">
    <citation type="journal article" date="2019" name="Int. J. Syst. Evol. Microbiol.">
        <title>The Global Catalogue of Microorganisms (GCM) 10K type strain sequencing project: providing services to taxonomists for standard genome sequencing and annotation.</title>
        <authorList>
            <consortium name="The Broad Institute Genomics Platform"/>
            <consortium name="The Broad Institute Genome Sequencing Center for Infectious Disease"/>
            <person name="Wu L."/>
            <person name="Ma J."/>
        </authorList>
    </citation>
    <scope>NUCLEOTIDE SEQUENCE [LARGE SCALE GENOMIC DNA]</scope>
    <source>
        <strain evidence="2">CGMCC 1.12404</strain>
    </source>
</reference>
<dbReference type="Pfam" id="PF14398">
    <property type="entry name" value="ATPgrasp_YheCD"/>
    <property type="match status" value="1"/>
</dbReference>
<dbReference type="EMBL" id="BMEX01000002">
    <property type="protein sequence ID" value="GGA38044.1"/>
    <property type="molecule type" value="Genomic_DNA"/>
</dbReference>
<name>A0ABQ1G766_9BACL</name>
<sequence>MAYRSKWLQSRLLRGNPVTARCIPETAPYNKDHLRDFLRRYSSVYIKPDGGMRGIGIFRVDRIQSGYMIRGRSRTLKRVRSLEGVYRALKHFVQPRKHILQQGIQSETADGHPFDFRVHVQRLGKQWVVGGIFAKIGKRKKIVTNVCSGSRPVSIKSLLRRHLKLHSGKADQIKRELKRISIAAATEMDQAYPGWREYGVDIGMDKMGRLWIFEVNLSPGIHSFANLPDRRDYRRILKNRQRQRKWAI</sequence>
<accession>A0ABQ1G766</accession>
<dbReference type="Proteomes" id="UP000617979">
    <property type="component" value="Unassembled WGS sequence"/>
</dbReference>
<comment type="caution">
    <text evidence="1">The sequence shown here is derived from an EMBL/GenBank/DDBJ whole genome shotgun (WGS) entry which is preliminary data.</text>
</comment>
<dbReference type="RefSeq" id="WP_188430238.1">
    <property type="nucleotide sequence ID" value="NZ_BMEX01000002.1"/>
</dbReference>
<dbReference type="SUPFAM" id="SSF56059">
    <property type="entry name" value="Glutathione synthetase ATP-binding domain-like"/>
    <property type="match status" value="1"/>
</dbReference>
<proteinExistence type="predicted"/>
<keyword evidence="2" id="KW-1185">Reference proteome</keyword>
<evidence type="ECO:0008006" key="3">
    <source>
        <dbReference type="Google" id="ProtNLM"/>
    </source>
</evidence>
<protein>
    <recommendedName>
        <fullName evidence="3">YheC/D like ATP-grasp</fullName>
    </recommendedName>
</protein>